<feature type="non-terminal residue" evidence="3">
    <location>
        <position position="292"/>
    </location>
</feature>
<feature type="region of interest" description="Disordered" evidence="1">
    <location>
        <begin position="158"/>
        <end position="188"/>
    </location>
</feature>
<dbReference type="EMBL" id="JAKUCV010006780">
    <property type="protein sequence ID" value="KAJ4825917.1"/>
    <property type="molecule type" value="Genomic_DNA"/>
</dbReference>
<dbReference type="InterPro" id="IPR025558">
    <property type="entry name" value="DUF4283"/>
</dbReference>
<reference evidence="3" key="1">
    <citation type="submission" date="2022-02" db="EMBL/GenBank/DDBJ databases">
        <authorList>
            <person name="Henning P.M."/>
            <person name="McCubbin A.G."/>
            <person name="Shore J.S."/>
        </authorList>
    </citation>
    <scope>NUCLEOTIDE SEQUENCE</scope>
    <source>
        <strain evidence="3">F60SS</strain>
        <tissue evidence="3">Leaves</tissue>
    </source>
</reference>
<dbReference type="Proteomes" id="UP001141552">
    <property type="component" value="Unassembled WGS sequence"/>
</dbReference>
<proteinExistence type="predicted"/>
<evidence type="ECO:0000259" key="2">
    <source>
        <dbReference type="Pfam" id="PF14111"/>
    </source>
</evidence>
<dbReference type="InterPro" id="IPR040256">
    <property type="entry name" value="At4g02000-like"/>
</dbReference>
<accession>A0A9Q0J2R4</accession>
<feature type="region of interest" description="Disordered" evidence="1">
    <location>
        <begin position="1"/>
        <end position="146"/>
    </location>
</feature>
<gene>
    <name evidence="3" type="ORF">Tsubulata_044972</name>
</gene>
<feature type="domain" description="DUF4283" evidence="2">
    <location>
        <begin position="204"/>
        <end position="284"/>
    </location>
</feature>
<feature type="compositionally biased region" description="Basic and acidic residues" evidence="1">
    <location>
        <begin position="39"/>
        <end position="51"/>
    </location>
</feature>
<feature type="compositionally biased region" description="Basic and acidic residues" evidence="1">
    <location>
        <begin position="124"/>
        <end position="144"/>
    </location>
</feature>
<dbReference type="Pfam" id="PF14111">
    <property type="entry name" value="DUF4283"/>
    <property type="match status" value="1"/>
</dbReference>
<feature type="compositionally biased region" description="Polar residues" evidence="1">
    <location>
        <begin position="97"/>
        <end position="106"/>
    </location>
</feature>
<evidence type="ECO:0000313" key="3">
    <source>
        <dbReference type="EMBL" id="KAJ4825917.1"/>
    </source>
</evidence>
<dbReference type="AlphaFoldDB" id="A0A9Q0J2R4"/>
<comment type="caution">
    <text evidence="3">The sequence shown here is derived from an EMBL/GenBank/DDBJ whole genome shotgun (WGS) entry which is preliminary data.</text>
</comment>
<evidence type="ECO:0000313" key="4">
    <source>
        <dbReference type="Proteomes" id="UP001141552"/>
    </source>
</evidence>
<keyword evidence="4" id="KW-1185">Reference proteome</keyword>
<protein>
    <recommendedName>
        <fullName evidence="2">DUF4283 domain-containing protein</fullName>
    </recommendedName>
</protein>
<dbReference type="PANTHER" id="PTHR31286">
    <property type="entry name" value="GLYCINE-RICH CELL WALL STRUCTURAL PROTEIN 1.8-LIKE"/>
    <property type="match status" value="1"/>
</dbReference>
<evidence type="ECO:0000256" key="1">
    <source>
        <dbReference type="SAM" id="MobiDB-lite"/>
    </source>
</evidence>
<feature type="compositionally biased region" description="Acidic residues" evidence="1">
    <location>
        <begin position="163"/>
        <end position="187"/>
    </location>
</feature>
<name>A0A9Q0J2R4_9ROSI</name>
<organism evidence="3 4">
    <name type="scientific">Turnera subulata</name>
    <dbReference type="NCBI Taxonomy" id="218843"/>
    <lineage>
        <taxon>Eukaryota</taxon>
        <taxon>Viridiplantae</taxon>
        <taxon>Streptophyta</taxon>
        <taxon>Embryophyta</taxon>
        <taxon>Tracheophyta</taxon>
        <taxon>Spermatophyta</taxon>
        <taxon>Magnoliopsida</taxon>
        <taxon>eudicotyledons</taxon>
        <taxon>Gunneridae</taxon>
        <taxon>Pentapetalae</taxon>
        <taxon>rosids</taxon>
        <taxon>fabids</taxon>
        <taxon>Malpighiales</taxon>
        <taxon>Passifloraceae</taxon>
        <taxon>Turnera</taxon>
    </lineage>
</organism>
<reference evidence="3" key="2">
    <citation type="journal article" date="2023" name="Plants (Basel)">
        <title>Annotation of the Turnera subulata (Passifloraceae) Draft Genome Reveals the S-Locus Evolved after the Divergence of Turneroideae from Passifloroideae in a Stepwise Manner.</title>
        <authorList>
            <person name="Henning P.M."/>
            <person name="Roalson E.H."/>
            <person name="Mir W."/>
            <person name="McCubbin A.G."/>
            <person name="Shore J.S."/>
        </authorList>
    </citation>
    <scope>NUCLEOTIDE SEQUENCE</scope>
    <source>
        <strain evidence="3">F60SS</strain>
    </source>
</reference>
<sequence length="292" mass="32321">MLSPPPTAACPSPQTKASDTSPTEVEDARAHVSKKARMKAVDHHSGEKLDEGGDSPMTDATDGAQRMTTCNNHLLGHDAKNPTMEDNPAAAEEFEASDNNPKSDQAATAPVSRKTRMKTGESPSGEKRAVGADASRTDGPDGARRKTSYKELLLGYAAKNSEMEEEPEEPEDFEVYSDSDSDGEDPDCPTIRLSAAEKRRLYRNWRYALIVKVLGKKVGYRFLQNQLHTIWTTSRAFTIADLGNDFYIVRFGCPQDYHNALNGGPWTVADHYLTMRPWKPYFDPYATSIDNV</sequence>
<dbReference type="PANTHER" id="PTHR31286:SF99">
    <property type="entry name" value="DUF4283 DOMAIN-CONTAINING PROTEIN"/>
    <property type="match status" value="1"/>
</dbReference>
<feature type="compositionally biased region" description="Polar residues" evidence="1">
    <location>
        <begin position="12"/>
        <end position="23"/>
    </location>
</feature>